<evidence type="ECO:0000256" key="7">
    <source>
        <dbReference type="SAM" id="SignalP"/>
    </source>
</evidence>
<dbReference type="Pfam" id="PF00884">
    <property type="entry name" value="Sulfatase"/>
    <property type="match status" value="1"/>
</dbReference>
<sequence length="481" mass="53012">MRWFLLGGLLVWPMATLSATGPLAPTNVVVILADDLGINDLACYGRREHHTPHLDALAKSGAMFTAAYAACPVCSPTRAAILTSRSPARLRITTFLPGRADAASQKLLHPIIQQRLPLNEITIGDHFKRVNYATGYFGKWHLGGAGFTARQQGFDTVVDAPGNPPNLAETGGKSERTLTRAAEDFIEKHQKKPFFLMLAHHNPHIPLAANPEAIAKAADTFNHTYAAMIDELDQSVGRIVAKLDAMHLRSRTIIVFTSDNGGLHVPELRDDAPTHNSPYRAGKGFLYEGGIRVPLLISFPMKIKAGEVFAQPVCSMDLFPTITQLCGHRFQAPSDGLDCSPLFRGGSIRDRSLFWHLPHYTNQGSRPSGAVRTGDWKLIEHYDDSSIELFNLATDPSESRNLAASEPARASAMRTQLQEWKQSVKAQEPTRNPDFDEAKYRPLYVETDVSKWKPAKTAKETSQPLAAWRKAIDDAVKKPAK</sequence>
<dbReference type="Gene3D" id="3.30.1120.10">
    <property type="match status" value="1"/>
</dbReference>
<accession>A0A6C2YS52</accession>
<dbReference type="CDD" id="cd16144">
    <property type="entry name" value="ARS_like"/>
    <property type="match status" value="1"/>
</dbReference>
<feature type="chain" id="PRO_5033534921" description="Sulfatase N-terminal domain-containing protein" evidence="7">
    <location>
        <begin position="20"/>
        <end position="481"/>
    </location>
</feature>
<dbReference type="EMBL" id="LR593887">
    <property type="protein sequence ID" value="VTS04977.1"/>
    <property type="molecule type" value="Genomic_DNA"/>
</dbReference>
<dbReference type="InterPro" id="IPR000917">
    <property type="entry name" value="Sulfatase_N"/>
</dbReference>
<evidence type="ECO:0000256" key="4">
    <source>
        <dbReference type="ARBA" id="ARBA00022729"/>
    </source>
</evidence>
<keyword evidence="3" id="KW-0479">Metal-binding</keyword>
<evidence type="ECO:0000313" key="10">
    <source>
        <dbReference type="Proteomes" id="UP000464378"/>
    </source>
</evidence>
<reference evidence="9" key="1">
    <citation type="submission" date="2019-04" db="EMBL/GenBank/DDBJ databases">
        <authorList>
            <consortium name="Science for Life Laboratories"/>
        </authorList>
    </citation>
    <scope>NUCLEOTIDE SEQUENCE</scope>
    <source>
        <strain evidence="9">MBLW1</strain>
    </source>
</reference>
<feature type="signal peptide" evidence="7">
    <location>
        <begin position="1"/>
        <end position="19"/>
    </location>
</feature>
<keyword evidence="4 7" id="KW-0732">Signal</keyword>
<dbReference type="EMBL" id="LR586016">
    <property type="protein sequence ID" value="VIP03805.1"/>
    <property type="molecule type" value="Genomic_DNA"/>
</dbReference>
<feature type="domain" description="Sulfatase N-terminal" evidence="8">
    <location>
        <begin position="27"/>
        <end position="327"/>
    </location>
</feature>
<evidence type="ECO:0000256" key="2">
    <source>
        <dbReference type="ARBA" id="ARBA00008779"/>
    </source>
</evidence>
<dbReference type="RefSeq" id="WP_162658959.1">
    <property type="nucleotide sequence ID" value="NZ_LR593887.1"/>
</dbReference>
<dbReference type="FunCoup" id="A0A6C2YS52">
    <property type="interactions" value="70"/>
</dbReference>
<dbReference type="SUPFAM" id="SSF53649">
    <property type="entry name" value="Alkaline phosphatase-like"/>
    <property type="match status" value="1"/>
</dbReference>
<evidence type="ECO:0000313" key="9">
    <source>
        <dbReference type="EMBL" id="VIP03805.1"/>
    </source>
</evidence>
<dbReference type="InterPro" id="IPR050738">
    <property type="entry name" value="Sulfatase"/>
</dbReference>
<dbReference type="PANTHER" id="PTHR42693">
    <property type="entry name" value="ARYLSULFATASE FAMILY MEMBER"/>
    <property type="match status" value="1"/>
</dbReference>
<keyword evidence="5" id="KW-0378">Hydrolase</keyword>
<protein>
    <recommendedName>
        <fullName evidence="8">Sulfatase N-terminal domain-containing protein</fullName>
    </recommendedName>
</protein>
<evidence type="ECO:0000256" key="6">
    <source>
        <dbReference type="ARBA" id="ARBA00022837"/>
    </source>
</evidence>
<dbReference type="Proteomes" id="UP000464378">
    <property type="component" value="Chromosome"/>
</dbReference>
<evidence type="ECO:0000259" key="8">
    <source>
        <dbReference type="Pfam" id="PF00884"/>
    </source>
</evidence>
<evidence type="ECO:0000256" key="5">
    <source>
        <dbReference type="ARBA" id="ARBA00022801"/>
    </source>
</evidence>
<dbReference type="PANTHER" id="PTHR42693:SF42">
    <property type="entry name" value="ARYLSULFATASE G"/>
    <property type="match status" value="1"/>
</dbReference>
<dbReference type="InterPro" id="IPR017850">
    <property type="entry name" value="Alkaline_phosphatase_core_sf"/>
</dbReference>
<dbReference type="KEGG" id="tim:GMBLW1_01550"/>
<dbReference type="GO" id="GO:0004065">
    <property type="term" value="F:arylsulfatase activity"/>
    <property type="evidence" value="ECO:0007669"/>
    <property type="project" value="TreeGrafter"/>
</dbReference>
<evidence type="ECO:0000256" key="3">
    <source>
        <dbReference type="ARBA" id="ARBA00022723"/>
    </source>
</evidence>
<dbReference type="GO" id="GO:0046872">
    <property type="term" value="F:metal ion binding"/>
    <property type="evidence" value="ECO:0007669"/>
    <property type="project" value="UniProtKB-KW"/>
</dbReference>
<dbReference type="AlphaFoldDB" id="A0A6C2YS52"/>
<gene>
    <name evidence="9" type="ORF">GMBLW1_01550</name>
</gene>
<dbReference type="Gene3D" id="3.40.720.10">
    <property type="entry name" value="Alkaline Phosphatase, subunit A"/>
    <property type="match status" value="1"/>
</dbReference>
<dbReference type="InParanoid" id="A0A6C2YS52"/>
<organism evidence="9">
    <name type="scientific">Tuwongella immobilis</name>
    <dbReference type="NCBI Taxonomy" id="692036"/>
    <lineage>
        <taxon>Bacteria</taxon>
        <taxon>Pseudomonadati</taxon>
        <taxon>Planctomycetota</taxon>
        <taxon>Planctomycetia</taxon>
        <taxon>Gemmatales</taxon>
        <taxon>Gemmataceae</taxon>
        <taxon>Tuwongella</taxon>
    </lineage>
</organism>
<proteinExistence type="inferred from homology"/>
<comment type="similarity">
    <text evidence="2">Belongs to the sulfatase family.</text>
</comment>
<evidence type="ECO:0000256" key="1">
    <source>
        <dbReference type="ARBA" id="ARBA00001913"/>
    </source>
</evidence>
<keyword evidence="10" id="KW-1185">Reference proteome</keyword>
<keyword evidence="6" id="KW-0106">Calcium</keyword>
<name>A0A6C2YS52_9BACT</name>
<comment type="cofactor">
    <cofactor evidence="1">
        <name>Ca(2+)</name>
        <dbReference type="ChEBI" id="CHEBI:29108"/>
    </cofactor>
</comment>